<dbReference type="InterPro" id="IPR056738">
    <property type="entry name" value="NfeD1b_N"/>
</dbReference>
<dbReference type="AlphaFoldDB" id="A0A2J6WK65"/>
<gene>
    <name evidence="9" type="ORF">C0187_04960</name>
</gene>
<feature type="transmembrane region" description="Helical" evidence="5">
    <location>
        <begin position="268"/>
        <end position="285"/>
    </location>
</feature>
<dbReference type="GO" id="GO:0016020">
    <property type="term" value="C:membrane"/>
    <property type="evidence" value="ECO:0007669"/>
    <property type="project" value="UniProtKB-SubCell"/>
</dbReference>
<keyword evidence="2 5" id="KW-0812">Transmembrane</keyword>
<comment type="subcellular location">
    <subcellularLocation>
        <location evidence="1">Membrane</location>
        <topology evidence="1">Multi-pass membrane protein</topology>
    </subcellularLocation>
</comment>
<evidence type="ECO:0000259" key="6">
    <source>
        <dbReference type="Pfam" id="PF01957"/>
    </source>
</evidence>
<dbReference type="InterPro" id="IPR056739">
    <property type="entry name" value="NfeD_membrane"/>
</dbReference>
<evidence type="ECO:0000259" key="8">
    <source>
        <dbReference type="Pfam" id="PF25145"/>
    </source>
</evidence>
<keyword evidence="9" id="KW-0378">Hydrolase</keyword>
<keyword evidence="4 5" id="KW-0472">Membrane</keyword>
<feature type="transmembrane region" description="Helical" evidence="5">
    <location>
        <begin position="245"/>
        <end position="262"/>
    </location>
</feature>
<proteinExistence type="predicted"/>
<evidence type="ECO:0000259" key="7">
    <source>
        <dbReference type="Pfam" id="PF24961"/>
    </source>
</evidence>
<keyword evidence="9" id="KW-0645">Protease</keyword>
<evidence type="ECO:0000256" key="2">
    <source>
        <dbReference type="ARBA" id="ARBA00022692"/>
    </source>
</evidence>
<reference evidence="9 10" key="1">
    <citation type="submission" date="2018-01" db="EMBL/GenBank/DDBJ databases">
        <title>Metagenomic assembled genomes from two thermal pools in the Uzon Caldera, Kamchatka, Russia.</title>
        <authorList>
            <person name="Wilkins L."/>
            <person name="Ettinger C."/>
        </authorList>
    </citation>
    <scope>NUCLEOTIDE SEQUENCE [LARGE SCALE GENOMIC DNA]</scope>
    <source>
        <strain evidence="9">ZAV-05</strain>
    </source>
</reference>
<feature type="domain" description="NfeD1b N-terminal" evidence="8">
    <location>
        <begin position="22"/>
        <end position="176"/>
    </location>
</feature>
<dbReference type="GO" id="GO:0008233">
    <property type="term" value="F:peptidase activity"/>
    <property type="evidence" value="ECO:0007669"/>
    <property type="project" value="UniProtKB-KW"/>
</dbReference>
<dbReference type="PANTHER" id="PTHR33507">
    <property type="entry name" value="INNER MEMBRANE PROTEIN YBBJ"/>
    <property type="match status" value="1"/>
</dbReference>
<sequence>MKRLILIALFLIFSLPVFSKEIYTIEINGIITEFTYKFIKVNLENASRSDSVFLVKIDTPGGLLESTRKIVQLFLESKIPVVVYVSPQGARATSAGAFIALSSNYLLMSDGTHIGAAHPVNLTGEDIKGDMRKKVENDTTAFIRSIAQKRGKNEQIATEMVINSISLTAREAYDKKIVDDIVNTEDQLIEKIKNRFNINETLFLKKYEPSITEKIAFFLSDPNIIVLLLLIAIASIFLEFKMPGTFIFASIGIAAIILFLLAINIIPINYLGLLLILAGIALLIAEIFITSFGLLSIAGISALAAGLYILFSKGGNMGINVSLPIIVVLILFFGGIILLIGKLVIKDFKKRSVTGTEGMIGKVGEVLDWDISSHKGKILVHGEIWSAESNTDFNRGDKVEVLQVNDLMLKVKGLGK</sequence>
<evidence type="ECO:0000313" key="9">
    <source>
        <dbReference type="EMBL" id="PMP70782.1"/>
    </source>
</evidence>
<feature type="transmembrane region" description="Helical" evidence="5">
    <location>
        <begin position="323"/>
        <end position="345"/>
    </location>
</feature>
<keyword evidence="3 5" id="KW-1133">Transmembrane helix</keyword>
<dbReference type="InterPro" id="IPR052165">
    <property type="entry name" value="Membrane_assoc_protease"/>
</dbReference>
<feature type="domain" description="NfeD integral membrane" evidence="7">
    <location>
        <begin position="223"/>
        <end position="338"/>
    </location>
</feature>
<dbReference type="PANTHER" id="PTHR33507:SF4">
    <property type="entry name" value="NODULATION COMPETITIVENESS PROTEIN NFED"/>
    <property type="match status" value="1"/>
</dbReference>
<dbReference type="SUPFAM" id="SSF141322">
    <property type="entry name" value="NfeD domain-like"/>
    <property type="match status" value="1"/>
</dbReference>
<dbReference type="InterPro" id="IPR012340">
    <property type="entry name" value="NA-bd_OB-fold"/>
</dbReference>
<evidence type="ECO:0000256" key="3">
    <source>
        <dbReference type="ARBA" id="ARBA00022989"/>
    </source>
</evidence>
<dbReference type="Proteomes" id="UP000242881">
    <property type="component" value="Unassembled WGS sequence"/>
</dbReference>
<dbReference type="GO" id="GO:0006508">
    <property type="term" value="P:proteolysis"/>
    <property type="evidence" value="ECO:0007669"/>
    <property type="project" value="UniProtKB-KW"/>
</dbReference>
<evidence type="ECO:0000256" key="1">
    <source>
        <dbReference type="ARBA" id="ARBA00004141"/>
    </source>
</evidence>
<dbReference type="EMBL" id="PNIN01000049">
    <property type="protein sequence ID" value="PMP70782.1"/>
    <property type="molecule type" value="Genomic_DNA"/>
</dbReference>
<evidence type="ECO:0000313" key="10">
    <source>
        <dbReference type="Proteomes" id="UP000242881"/>
    </source>
</evidence>
<name>A0A2J6WK65_9BACT</name>
<evidence type="ECO:0000256" key="5">
    <source>
        <dbReference type="SAM" id="Phobius"/>
    </source>
</evidence>
<dbReference type="InterPro" id="IPR029045">
    <property type="entry name" value="ClpP/crotonase-like_dom_sf"/>
</dbReference>
<dbReference type="Pfam" id="PF01957">
    <property type="entry name" value="NfeD"/>
    <property type="match status" value="1"/>
</dbReference>
<accession>A0A2J6WK65</accession>
<dbReference type="CDD" id="cd07020">
    <property type="entry name" value="Clp_protease_NfeD_1"/>
    <property type="match status" value="1"/>
</dbReference>
<feature type="domain" description="NfeD-like C-terminal" evidence="6">
    <location>
        <begin position="357"/>
        <end position="412"/>
    </location>
</feature>
<dbReference type="SUPFAM" id="SSF52096">
    <property type="entry name" value="ClpP/crotonase"/>
    <property type="match status" value="1"/>
</dbReference>
<evidence type="ECO:0000256" key="4">
    <source>
        <dbReference type="ARBA" id="ARBA00023136"/>
    </source>
</evidence>
<feature type="transmembrane region" description="Helical" evidence="5">
    <location>
        <begin position="215"/>
        <end position="238"/>
    </location>
</feature>
<dbReference type="Pfam" id="PF25145">
    <property type="entry name" value="NfeD1b_N"/>
    <property type="match status" value="1"/>
</dbReference>
<dbReference type="Gene3D" id="2.40.50.140">
    <property type="entry name" value="Nucleic acid-binding proteins"/>
    <property type="match status" value="1"/>
</dbReference>
<dbReference type="RefSeq" id="WP_424606060.1">
    <property type="nucleotide sequence ID" value="NZ_JBNAVA010000010.1"/>
</dbReference>
<dbReference type="Gene3D" id="3.90.226.10">
    <property type="entry name" value="2-enoyl-CoA Hydratase, Chain A, domain 1"/>
    <property type="match status" value="1"/>
</dbReference>
<protein>
    <submittedName>
        <fullName evidence="9">Serine protease</fullName>
    </submittedName>
</protein>
<dbReference type="InterPro" id="IPR002810">
    <property type="entry name" value="NfeD-like_C"/>
</dbReference>
<comment type="caution">
    <text evidence="9">The sequence shown here is derived from an EMBL/GenBank/DDBJ whole genome shotgun (WGS) entry which is preliminary data.</text>
</comment>
<feature type="transmembrane region" description="Helical" evidence="5">
    <location>
        <begin position="292"/>
        <end position="311"/>
    </location>
</feature>
<organism evidence="9 10">
    <name type="scientific">Calditerrivibrio nitroreducens</name>
    <dbReference type="NCBI Taxonomy" id="477976"/>
    <lineage>
        <taxon>Bacteria</taxon>
        <taxon>Pseudomonadati</taxon>
        <taxon>Deferribacterota</taxon>
        <taxon>Deferribacteres</taxon>
        <taxon>Deferribacterales</taxon>
        <taxon>Calditerrivibrionaceae</taxon>
    </lineage>
</organism>
<dbReference type="Pfam" id="PF24961">
    <property type="entry name" value="NfeD_membrane"/>
    <property type="match status" value="1"/>
</dbReference>